<dbReference type="SUPFAM" id="SSF100939">
    <property type="entry name" value="SPOC domain-like"/>
    <property type="match status" value="1"/>
</dbReference>
<dbReference type="Gene3D" id="2.40.290.10">
    <property type="match status" value="1"/>
</dbReference>
<feature type="domain" description="Ku" evidence="2">
    <location>
        <begin position="3"/>
        <end position="114"/>
    </location>
</feature>
<accession>A0A7S1FVX8</accession>
<dbReference type="GO" id="GO:0006303">
    <property type="term" value="P:double-strand break repair via nonhomologous end joining"/>
    <property type="evidence" value="ECO:0007669"/>
    <property type="project" value="InterPro"/>
</dbReference>
<gene>
    <name evidence="3" type="ORF">CHYS00102_LOCUS18908</name>
</gene>
<name>A0A7S1FVX8_9STRA</name>
<dbReference type="PANTHER" id="PTHR12604:SF4">
    <property type="entry name" value="X-RAY REPAIR CROSS-COMPLEMENTING PROTEIN 5"/>
    <property type="match status" value="1"/>
</dbReference>
<dbReference type="GO" id="GO:0043564">
    <property type="term" value="C:Ku70:Ku80 complex"/>
    <property type="evidence" value="ECO:0007669"/>
    <property type="project" value="TreeGrafter"/>
</dbReference>
<sequence>MKSPPMLTILGYAGNLDVPLSYCIGAPYLITECKFSNRAQIAISALSQALHKEDNVAICRFVKYKDSDPVVGVLCPLLPIETYQASSDIVSTYNQLFFIQMPFVGELSKIRSIHSEKYNENAKESKVVDDLISSLLQSEKQLYPENSLNPCIQIIHETLKHRIISPHHPLIDTCLKHFRSCQCTESSNLSITDSLITPRSMLPRVVEYLNAYYRVCPLKQTKKK</sequence>
<proteinExistence type="predicted"/>
<evidence type="ECO:0000313" key="3">
    <source>
        <dbReference type="EMBL" id="CAD8891702.1"/>
    </source>
</evidence>
<organism evidence="3">
    <name type="scientific">Corethron hystrix</name>
    <dbReference type="NCBI Taxonomy" id="216773"/>
    <lineage>
        <taxon>Eukaryota</taxon>
        <taxon>Sar</taxon>
        <taxon>Stramenopiles</taxon>
        <taxon>Ochrophyta</taxon>
        <taxon>Bacillariophyta</taxon>
        <taxon>Coscinodiscophyceae</taxon>
        <taxon>Corethrophycidae</taxon>
        <taxon>Corethrales</taxon>
        <taxon>Corethraceae</taxon>
        <taxon>Corethron</taxon>
    </lineage>
</organism>
<dbReference type="PANTHER" id="PTHR12604">
    <property type="entry name" value="KU AUTOANTIGEN DNA HELICASE"/>
    <property type="match status" value="1"/>
</dbReference>
<dbReference type="GO" id="GO:0042162">
    <property type="term" value="F:telomeric DNA binding"/>
    <property type="evidence" value="ECO:0007669"/>
    <property type="project" value="TreeGrafter"/>
</dbReference>
<evidence type="ECO:0000256" key="1">
    <source>
        <dbReference type="ARBA" id="ARBA00023125"/>
    </source>
</evidence>
<dbReference type="InterPro" id="IPR006164">
    <property type="entry name" value="DNA_bd_Ku70/Ku80"/>
</dbReference>
<dbReference type="EMBL" id="HBFR01026268">
    <property type="protein sequence ID" value="CAD8891702.1"/>
    <property type="molecule type" value="Transcribed_RNA"/>
</dbReference>
<dbReference type="InterPro" id="IPR016194">
    <property type="entry name" value="SPOC-like_C_dom_sf"/>
</dbReference>
<dbReference type="AlphaFoldDB" id="A0A7S1FVX8"/>
<dbReference type="Pfam" id="PF02735">
    <property type="entry name" value="Ku"/>
    <property type="match status" value="1"/>
</dbReference>
<reference evidence="3" key="1">
    <citation type="submission" date="2021-01" db="EMBL/GenBank/DDBJ databases">
        <authorList>
            <person name="Corre E."/>
            <person name="Pelletier E."/>
            <person name="Niang G."/>
            <person name="Scheremetjew M."/>
            <person name="Finn R."/>
            <person name="Kale V."/>
            <person name="Holt S."/>
            <person name="Cochrane G."/>
            <person name="Meng A."/>
            <person name="Brown T."/>
            <person name="Cohen L."/>
        </authorList>
    </citation>
    <scope>NUCLEOTIDE SEQUENCE</scope>
    <source>
        <strain evidence="3">308</strain>
    </source>
</reference>
<evidence type="ECO:0000259" key="2">
    <source>
        <dbReference type="Pfam" id="PF02735"/>
    </source>
</evidence>
<protein>
    <recommendedName>
        <fullName evidence="2">Ku domain-containing protein</fullName>
    </recommendedName>
</protein>
<keyword evidence="1" id="KW-0238">DNA-binding</keyword>
<dbReference type="GO" id="GO:0003690">
    <property type="term" value="F:double-stranded DNA binding"/>
    <property type="evidence" value="ECO:0007669"/>
    <property type="project" value="TreeGrafter"/>
</dbReference>
<dbReference type="GO" id="GO:0000723">
    <property type="term" value="P:telomere maintenance"/>
    <property type="evidence" value="ECO:0007669"/>
    <property type="project" value="TreeGrafter"/>
</dbReference>